<reference evidence="3" key="2">
    <citation type="submission" date="2016-12" db="EMBL/GenBank/DDBJ databases">
        <authorList>
            <person name="Gaudriault S."/>
        </authorList>
    </citation>
    <scope>NUCLEOTIDE SEQUENCE [LARGE SCALE GENOMIC DNA]</scope>
    <source>
        <strain evidence="3">HGB1681 (deposited as PTA-6826 in the American Type Culture Collection)</strain>
    </source>
</reference>
<proteinExistence type="predicted"/>
<dbReference type="AlphaFoldDB" id="A0A1N6MQQ1"/>
<keyword evidence="4" id="KW-1185">Reference proteome</keyword>
<evidence type="ECO:0000313" key="1">
    <source>
        <dbReference type="EMBL" id="PHM35601.1"/>
    </source>
</evidence>
<reference evidence="1 4" key="3">
    <citation type="journal article" date="2017" name="Nat. Microbiol.">
        <title>Natural product diversity associated with the nematode symbionts Photorhabdus and Xenorhabdus.</title>
        <authorList>
            <person name="Tobias N.J."/>
            <person name="Wolff H."/>
            <person name="Djahanschiri B."/>
            <person name="Grundmann F."/>
            <person name="Kronenwerth M."/>
            <person name="Shi Y.M."/>
            <person name="Simonyi S."/>
            <person name="Grun P."/>
            <person name="Shapiro-Ilan D."/>
            <person name="Pidot S.J."/>
            <person name="Stinear T.P."/>
            <person name="Ebersberger I."/>
            <person name="Bode H.B."/>
        </authorList>
    </citation>
    <scope>NUCLEOTIDE SEQUENCE [LARGE SCALE GENOMIC DNA]</scope>
    <source>
        <strain evidence="1 4">DSM 16336</strain>
    </source>
</reference>
<dbReference type="RefSeq" id="WP_086954610.1">
    <property type="nucleotide sequence ID" value="NZ_CAWNQC010000157.1"/>
</dbReference>
<reference evidence="2" key="1">
    <citation type="submission" date="2016-12" db="EMBL/GenBank/DDBJ databases">
        <authorList>
            <person name="Song W.-J."/>
            <person name="Kurnit D.M."/>
        </authorList>
    </citation>
    <scope>NUCLEOTIDE SEQUENCE [LARGE SCALE GENOMIC DNA]</scope>
    <source>
        <strain evidence="2">HGB1681</strain>
    </source>
</reference>
<protein>
    <submittedName>
        <fullName evidence="2">Uncharacterized protein</fullName>
    </submittedName>
</protein>
<accession>A0A1N6MQQ1</accession>
<gene>
    <name evidence="1" type="ORF">Xinn_02289</name>
    <name evidence="2" type="ORF">XIS1_1080018</name>
</gene>
<organism evidence="2 3">
    <name type="scientific">Xenorhabdus innexi</name>
    <dbReference type="NCBI Taxonomy" id="290109"/>
    <lineage>
        <taxon>Bacteria</taxon>
        <taxon>Pseudomonadati</taxon>
        <taxon>Pseudomonadota</taxon>
        <taxon>Gammaproteobacteria</taxon>
        <taxon>Enterobacterales</taxon>
        <taxon>Morganellaceae</taxon>
        <taxon>Xenorhabdus</taxon>
    </lineage>
</organism>
<dbReference type="OrthoDB" id="6460809at2"/>
<name>A0A1N6MQQ1_9GAMM</name>
<evidence type="ECO:0000313" key="4">
    <source>
        <dbReference type="Proteomes" id="UP000224871"/>
    </source>
</evidence>
<dbReference type="EMBL" id="NIBU01000024">
    <property type="protein sequence ID" value="PHM35601.1"/>
    <property type="molecule type" value="Genomic_DNA"/>
</dbReference>
<dbReference type="Proteomes" id="UP000196435">
    <property type="component" value="Unassembled WGS sequence"/>
</dbReference>
<evidence type="ECO:0000313" key="2">
    <source>
        <dbReference type="EMBL" id="SIP71172.1"/>
    </source>
</evidence>
<sequence length="306" mass="34076">MFNDNDLPAPIIEGYNGSKLYNHGKTEFCVEIPHYEYAHSGDQICFYVNEIPIGDCFNLDKVEDLGTPCIYKLPFSIFFPINVSCSFSYTVQAQGQNEPRYSATLIVTYTGKSEGSLFKAPTIYSSFGYDNDQNIIEPHPPVCGGENGRNVIDCHAISNYKEHNNQAGLYLVVKGGNHTVDGVPFGNNVEAFACIESSCHTLANPYSLGTQMMLPDANNPSHGSLVYHLSHRALLGFKSHGECVSDNGFRFAYGKANFWYEVNGKYFKSDVWKGRIFTCGTDPKYGINTNTVCTNPNYRPCYNCPE</sequence>
<dbReference type="Proteomes" id="UP000224871">
    <property type="component" value="Unassembled WGS sequence"/>
</dbReference>
<evidence type="ECO:0000313" key="3">
    <source>
        <dbReference type="Proteomes" id="UP000196435"/>
    </source>
</evidence>
<dbReference type="EMBL" id="FTLG01000011">
    <property type="protein sequence ID" value="SIP71172.1"/>
    <property type="molecule type" value="Genomic_DNA"/>
</dbReference>